<name>A0ABD3YD02_9GAMM</name>
<dbReference type="PANTHER" id="PTHR38834:SF3">
    <property type="entry name" value="SOLUTE-BINDING PROTEIN FAMILY 3_N-TERMINAL DOMAIN-CONTAINING PROTEIN"/>
    <property type="match status" value="1"/>
</dbReference>
<dbReference type="RefSeq" id="WP_239462863.1">
    <property type="nucleotide sequence ID" value="NZ_JJNZ01000010.1"/>
</dbReference>
<dbReference type="Gene3D" id="3.40.190.10">
    <property type="entry name" value="Periplasmic binding protein-like II"/>
    <property type="match status" value="2"/>
</dbReference>
<proteinExistence type="predicted"/>
<comment type="caution">
    <text evidence="2">The sequence shown here is derived from an EMBL/GenBank/DDBJ whole genome shotgun (WGS) entry which is preliminary data.</text>
</comment>
<sequence>MKYIIYFLFFIYSVHIQATETLLVVTELAPPNQVLVDGEVTGEGTQLIRDIFAEAKLTPNIQMYPWARAYKLATEQSNVFIYSLARTPEREEQFYWIAQVGRFDLGFIALSERTDIVIEGTEQAKNYKIAMQRNDFSTQTLLKLGFEAVFTSDIQKSYDLLLAKKVDLVVDDPLYMQQLSDYLKLEPNHLKFVYRINELTVGAYLAANKKTDVNVVNALQKAFTEMEKTSALPYGIQDN</sequence>
<reference evidence="2 3" key="1">
    <citation type="submission" date="2014-04" db="EMBL/GenBank/DDBJ databases">
        <title>Pseudoalteromonas galatheae sp. nov., isolated from a deep-sea polychaete near Canal Concepcion, Chile.</title>
        <authorList>
            <person name="Machado H.R."/>
            <person name="Gram L."/>
            <person name="Vynne N.G."/>
        </authorList>
    </citation>
    <scope>NUCLEOTIDE SEQUENCE [LARGE SCALE GENOMIC DNA]</scope>
    <source>
        <strain evidence="2 3">KMM216</strain>
    </source>
</reference>
<evidence type="ECO:0000313" key="2">
    <source>
        <dbReference type="EMBL" id="KDC52672.1"/>
    </source>
</evidence>
<dbReference type="PANTHER" id="PTHR38834">
    <property type="entry name" value="PERIPLASMIC SUBSTRATE BINDING PROTEIN FAMILY 3"/>
    <property type="match status" value="1"/>
</dbReference>
<gene>
    <name evidence="2" type="ORF">DC53_04110</name>
</gene>
<evidence type="ECO:0000259" key="1">
    <source>
        <dbReference type="Pfam" id="PF00497"/>
    </source>
</evidence>
<dbReference type="AlphaFoldDB" id="A0ABD3YD02"/>
<accession>A0ABD3YD02</accession>
<dbReference type="SUPFAM" id="SSF53850">
    <property type="entry name" value="Periplasmic binding protein-like II"/>
    <property type="match status" value="1"/>
</dbReference>
<dbReference type="Pfam" id="PF00497">
    <property type="entry name" value="SBP_bac_3"/>
    <property type="match status" value="1"/>
</dbReference>
<dbReference type="InterPro" id="IPR001638">
    <property type="entry name" value="Solute-binding_3/MltF_N"/>
</dbReference>
<protein>
    <submittedName>
        <fullName evidence="2">Amino acid ABC transporter substrate-binding protein</fullName>
    </submittedName>
</protein>
<feature type="domain" description="Solute-binding protein family 3/N-terminal" evidence="1">
    <location>
        <begin position="29"/>
        <end position="229"/>
    </location>
</feature>
<dbReference type="EMBL" id="JJNZ01000010">
    <property type="protein sequence ID" value="KDC52672.1"/>
    <property type="molecule type" value="Genomic_DNA"/>
</dbReference>
<dbReference type="Proteomes" id="UP000027154">
    <property type="component" value="Unassembled WGS sequence"/>
</dbReference>
<evidence type="ECO:0000313" key="3">
    <source>
        <dbReference type="Proteomes" id="UP000027154"/>
    </source>
</evidence>
<organism evidence="2 3">
    <name type="scientific">Pseudoalteromonas fuliginea</name>
    <dbReference type="NCBI Taxonomy" id="1872678"/>
    <lineage>
        <taxon>Bacteria</taxon>
        <taxon>Pseudomonadati</taxon>
        <taxon>Pseudomonadota</taxon>
        <taxon>Gammaproteobacteria</taxon>
        <taxon>Alteromonadales</taxon>
        <taxon>Pseudoalteromonadaceae</taxon>
        <taxon>Pseudoalteromonas</taxon>
    </lineage>
</organism>